<keyword evidence="3" id="KW-1185">Reference proteome</keyword>
<evidence type="ECO:0000313" key="2">
    <source>
        <dbReference type="EMBL" id="ADI07519.1"/>
    </source>
</evidence>
<dbReference type="PATRIC" id="fig|749414.3.peg.4546"/>
<accession>D7BVB8</accession>
<feature type="compositionally biased region" description="Acidic residues" evidence="1">
    <location>
        <begin position="90"/>
        <end position="101"/>
    </location>
</feature>
<dbReference type="KEGG" id="sbh:SBI_04399"/>
<feature type="compositionally biased region" description="Basic and acidic residues" evidence="1">
    <location>
        <begin position="68"/>
        <end position="89"/>
    </location>
</feature>
<feature type="compositionally biased region" description="Basic and acidic residues" evidence="1">
    <location>
        <begin position="36"/>
        <end position="53"/>
    </location>
</feature>
<dbReference type="HOGENOM" id="CLU_2289985_0_0_11"/>
<proteinExistence type="predicted"/>
<feature type="region of interest" description="Disordered" evidence="1">
    <location>
        <begin position="28"/>
        <end position="101"/>
    </location>
</feature>
<feature type="compositionally biased region" description="Low complexity" evidence="1">
    <location>
        <begin position="54"/>
        <end position="67"/>
    </location>
</feature>
<gene>
    <name evidence="2" type="ordered locus">SBI_04399</name>
</gene>
<name>D7BVB8_STRBB</name>
<dbReference type="AlphaFoldDB" id="D7BVB8"/>
<sequence>MIDFWADMRGMSVHVTLVGPILRHLMRSDTMASKDQFNEKARQSRRKAQDDQGQKAQPGQQPQQQREQQPRREQPPRESREQRPMRDREEGIEDQEPYEEM</sequence>
<protein>
    <submittedName>
        <fullName evidence="2">Uncharacterized protein</fullName>
    </submittedName>
</protein>
<evidence type="ECO:0000256" key="1">
    <source>
        <dbReference type="SAM" id="MobiDB-lite"/>
    </source>
</evidence>
<dbReference type="STRING" id="749414.SBI_04399"/>
<dbReference type="Proteomes" id="UP000000377">
    <property type="component" value="Chromosome"/>
</dbReference>
<reference evidence="2 3" key="1">
    <citation type="journal article" date="2010" name="J. Bacteriol.">
        <title>Genome sequence of the milbemycin-producing bacterium Streptomyces bingchenggensis.</title>
        <authorList>
            <person name="Wang X.J."/>
            <person name="Yan Y.J."/>
            <person name="Zhang B."/>
            <person name="An J."/>
            <person name="Wang J.J."/>
            <person name="Tian J."/>
            <person name="Jiang L."/>
            <person name="Chen Y.H."/>
            <person name="Huang S.X."/>
            <person name="Yin M."/>
            <person name="Zhang J."/>
            <person name="Gao A.L."/>
            <person name="Liu C.X."/>
            <person name="Zhu Z.X."/>
            <person name="Xiang W.S."/>
        </authorList>
    </citation>
    <scope>NUCLEOTIDE SEQUENCE [LARGE SCALE GENOMIC DNA]</scope>
    <source>
        <strain evidence="2 3">BCW-1</strain>
    </source>
</reference>
<evidence type="ECO:0000313" key="3">
    <source>
        <dbReference type="Proteomes" id="UP000000377"/>
    </source>
</evidence>
<dbReference type="EMBL" id="CP002047">
    <property type="protein sequence ID" value="ADI07519.1"/>
    <property type="molecule type" value="Genomic_DNA"/>
</dbReference>
<organism evidence="2 3">
    <name type="scientific">Streptomyces bingchenggensis (strain BCW-1)</name>
    <dbReference type="NCBI Taxonomy" id="749414"/>
    <lineage>
        <taxon>Bacteria</taxon>
        <taxon>Bacillati</taxon>
        <taxon>Actinomycetota</taxon>
        <taxon>Actinomycetes</taxon>
        <taxon>Kitasatosporales</taxon>
        <taxon>Streptomycetaceae</taxon>
        <taxon>Streptomyces</taxon>
    </lineage>
</organism>